<dbReference type="Proteomes" id="UP000828390">
    <property type="component" value="Unassembled WGS sequence"/>
</dbReference>
<accession>A0A9D4EYE6</accession>
<name>A0A9D4EYE6_DREPO</name>
<reference evidence="1" key="2">
    <citation type="submission" date="2020-11" db="EMBL/GenBank/DDBJ databases">
        <authorList>
            <person name="McCartney M.A."/>
            <person name="Auch B."/>
            <person name="Kono T."/>
            <person name="Mallez S."/>
            <person name="Becker A."/>
            <person name="Gohl D.M."/>
            <person name="Silverstein K.A.T."/>
            <person name="Koren S."/>
            <person name="Bechman K.B."/>
            <person name="Herman A."/>
            <person name="Abrahante J.E."/>
            <person name="Garbe J."/>
        </authorList>
    </citation>
    <scope>NUCLEOTIDE SEQUENCE</scope>
    <source>
        <strain evidence="1">Duluth1</strain>
        <tissue evidence="1">Whole animal</tissue>
    </source>
</reference>
<protein>
    <submittedName>
        <fullName evidence="1">Uncharacterized protein</fullName>
    </submittedName>
</protein>
<reference evidence="1" key="1">
    <citation type="journal article" date="2019" name="bioRxiv">
        <title>The Genome of the Zebra Mussel, Dreissena polymorpha: A Resource for Invasive Species Research.</title>
        <authorList>
            <person name="McCartney M.A."/>
            <person name="Auch B."/>
            <person name="Kono T."/>
            <person name="Mallez S."/>
            <person name="Zhang Y."/>
            <person name="Obille A."/>
            <person name="Becker A."/>
            <person name="Abrahante J.E."/>
            <person name="Garbe J."/>
            <person name="Badalamenti J.P."/>
            <person name="Herman A."/>
            <person name="Mangelson H."/>
            <person name="Liachko I."/>
            <person name="Sullivan S."/>
            <person name="Sone E.D."/>
            <person name="Koren S."/>
            <person name="Silverstein K.A.T."/>
            <person name="Beckman K.B."/>
            <person name="Gohl D.M."/>
        </authorList>
    </citation>
    <scope>NUCLEOTIDE SEQUENCE</scope>
    <source>
        <strain evidence="1">Duluth1</strain>
        <tissue evidence="1">Whole animal</tissue>
    </source>
</reference>
<evidence type="ECO:0000313" key="1">
    <source>
        <dbReference type="EMBL" id="KAH3787994.1"/>
    </source>
</evidence>
<gene>
    <name evidence="1" type="ORF">DPMN_166122</name>
</gene>
<dbReference type="AlphaFoldDB" id="A0A9D4EYE6"/>
<dbReference type="EMBL" id="JAIWYP010000008">
    <property type="protein sequence ID" value="KAH3787994.1"/>
    <property type="molecule type" value="Genomic_DNA"/>
</dbReference>
<comment type="caution">
    <text evidence="1">The sequence shown here is derived from an EMBL/GenBank/DDBJ whole genome shotgun (WGS) entry which is preliminary data.</text>
</comment>
<proteinExistence type="predicted"/>
<sequence>MGGGSPKNSSGSTLLFLPRMFESVHAVFWLVVDSVDISSWETFVLVLKIELTKDRNDWHFD</sequence>
<evidence type="ECO:0000313" key="2">
    <source>
        <dbReference type="Proteomes" id="UP000828390"/>
    </source>
</evidence>
<organism evidence="1 2">
    <name type="scientific">Dreissena polymorpha</name>
    <name type="common">Zebra mussel</name>
    <name type="synonym">Mytilus polymorpha</name>
    <dbReference type="NCBI Taxonomy" id="45954"/>
    <lineage>
        <taxon>Eukaryota</taxon>
        <taxon>Metazoa</taxon>
        <taxon>Spiralia</taxon>
        <taxon>Lophotrochozoa</taxon>
        <taxon>Mollusca</taxon>
        <taxon>Bivalvia</taxon>
        <taxon>Autobranchia</taxon>
        <taxon>Heteroconchia</taxon>
        <taxon>Euheterodonta</taxon>
        <taxon>Imparidentia</taxon>
        <taxon>Neoheterodontei</taxon>
        <taxon>Myida</taxon>
        <taxon>Dreissenoidea</taxon>
        <taxon>Dreissenidae</taxon>
        <taxon>Dreissena</taxon>
    </lineage>
</organism>
<keyword evidence="2" id="KW-1185">Reference proteome</keyword>